<dbReference type="OrthoDB" id="3650416at2759"/>
<feature type="compositionally biased region" description="Polar residues" evidence="1">
    <location>
        <begin position="17"/>
        <end position="29"/>
    </location>
</feature>
<gene>
    <name evidence="2" type="ORF">CKM354_000998800</name>
</gene>
<feature type="region of interest" description="Disordered" evidence="1">
    <location>
        <begin position="117"/>
        <end position="153"/>
    </location>
</feature>
<feature type="region of interest" description="Disordered" evidence="1">
    <location>
        <begin position="46"/>
        <end position="76"/>
    </location>
</feature>
<proteinExistence type="predicted"/>
<evidence type="ECO:0000313" key="2">
    <source>
        <dbReference type="EMBL" id="GIZ46882.1"/>
    </source>
</evidence>
<dbReference type="AlphaFoldDB" id="A0A9P3CSQ7"/>
<keyword evidence="3" id="KW-1185">Reference proteome</keyword>
<evidence type="ECO:0000313" key="3">
    <source>
        <dbReference type="Proteomes" id="UP000825890"/>
    </source>
</evidence>
<feature type="region of interest" description="Disordered" evidence="1">
    <location>
        <begin position="314"/>
        <end position="336"/>
    </location>
</feature>
<sequence length="336" mass="36909">MTQPQHERPSRFRKRGNASTNVVEYPQSSLVRPHGQLELPIRTAVPTNGVIPDLSSRSNATAPVPESSNVNPLFRPPGASELPVPLDSRSVSVNNAGNVNSDLFLGSYATAPALEVPGAGRLRCPPAPRKPSVYSDSRSESLDATGGHNSNHALRSYDATSASQGFYFNPRSSTTDFPGPPVYLRDRSELTAAAEPPVNAAEMTNVDETEDSAGVEEIVKSVKKLPTLELVYIAEVVEMALKARGIPRLGKVSYDPGDRPPVKFDRAHSRRVIKEGRRIDERKAKAHQRRIEDEKDRRKLDEAMTQAVRLMRKLQENGPTEQGPVDLQLQEILDRA</sequence>
<protein>
    <submittedName>
        <fullName evidence="2">Uncharacterized protein</fullName>
    </submittedName>
</protein>
<feature type="compositionally biased region" description="Polar residues" evidence="1">
    <location>
        <begin position="55"/>
        <end position="71"/>
    </location>
</feature>
<dbReference type="Proteomes" id="UP000825890">
    <property type="component" value="Unassembled WGS sequence"/>
</dbReference>
<name>A0A9P3CSQ7_9PEZI</name>
<dbReference type="RefSeq" id="XP_044661369.1">
    <property type="nucleotide sequence ID" value="XM_044805434.1"/>
</dbReference>
<feature type="region of interest" description="Disordered" evidence="1">
    <location>
        <begin position="1"/>
        <end position="29"/>
    </location>
</feature>
<dbReference type="GeneID" id="68295563"/>
<organism evidence="2 3">
    <name type="scientific">Cercospora kikuchii</name>
    <dbReference type="NCBI Taxonomy" id="84275"/>
    <lineage>
        <taxon>Eukaryota</taxon>
        <taxon>Fungi</taxon>
        <taxon>Dikarya</taxon>
        <taxon>Ascomycota</taxon>
        <taxon>Pezizomycotina</taxon>
        <taxon>Dothideomycetes</taxon>
        <taxon>Dothideomycetidae</taxon>
        <taxon>Mycosphaerellales</taxon>
        <taxon>Mycosphaerellaceae</taxon>
        <taxon>Cercospora</taxon>
    </lineage>
</organism>
<dbReference type="EMBL" id="BOLY01000006">
    <property type="protein sequence ID" value="GIZ46882.1"/>
    <property type="molecule type" value="Genomic_DNA"/>
</dbReference>
<comment type="caution">
    <text evidence="2">The sequence shown here is derived from an EMBL/GenBank/DDBJ whole genome shotgun (WGS) entry which is preliminary data.</text>
</comment>
<accession>A0A9P3CSQ7</accession>
<reference evidence="2 3" key="1">
    <citation type="submission" date="2021-01" db="EMBL/GenBank/DDBJ databases">
        <title>Cercospora kikuchii MAFF 305040 whole genome shotgun sequence.</title>
        <authorList>
            <person name="Kashiwa T."/>
            <person name="Suzuki T."/>
        </authorList>
    </citation>
    <scope>NUCLEOTIDE SEQUENCE [LARGE SCALE GENOMIC DNA]</scope>
    <source>
        <strain evidence="2 3">MAFF 305040</strain>
    </source>
</reference>
<feature type="compositionally biased region" description="Basic and acidic residues" evidence="1">
    <location>
        <begin position="1"/>
        <end position="10"/>
    </location>
</feature>
<evidence type="ECO:0000256" key="1">
    <source>
        <dbReference type="SAM" id="MobiDB-lite"/>
    </source>
</evidence>